<dbReference type="PROSITE" id="PS00198">
    <property type="entry name" value="4FE4S_FER_1"/>
    <property type="match status" value="1"/>
</dbReference>
<dbReference type="Pfam" id="PF00248">
    <property type="entry name" value="Aldo_ket_red"/>
    <property type="match status" value="1"/>
</dbReference>
<dbReference type="CDD" id="cd19096">
    <property type="entry name" value="AKR_Fe-S_oxidoreductase"/>
    <property type="match status" value="1"/>
</dbReference>
<dbReference type="SUPFAM" id="SSF51430">
    <property type="entry name" value="NAD(P)-linked oxidoreductase"/>
    <property type="match status" value="1"/>
</dbReference>
<gene>
    <name evidence="5" type="ORF">CE91St30_11740</name>
</gene>
<evidence type="ECO:0000313" key="6">
    <source>
        <dbReference type="Proteomes" id="UP001320544"/>
    </source>
</evidence>
<dbReference type="PANTHER" id="PTHR43312:SF2">
    <property type="entry name" value="OXIDOREDUCTASE"/>
    <property type="match status" value="1"/>
</dbReference>
<dbReference type="EMBL" id="AP025564">
    <property type="protein sequence ID" value="BDE95841.1"/>
    <property type="molecule type" value="Genomic_DNA"/>
</dbReference>
<dbReference type="SUPFAM" id="SSF46548">
    <property type="entry name" value="alpha-helical ferredoxin"/>
    <property type="match status" value="1"/>
</dbReference>
<reference evidence="5 6" key="1">
    <citation type="submission" date="2022-01" db="EMBL/GenBank/DDBJ databases">
        <title>Novel bile acid biosynthetic pathways are enriched in the microbiome of centenarians.</title>
        <authorList>
            <person name="Sato Y."/>
            <person name="Atarashi K."/>
            <person name="Plichta R.D."/>
            <person name="Arai Y."/>
            <person name="Sasajima S."/>
            <person name="Kearney M.S."/>
            <person name="Suda W."/>
            <person name="Takeshita K."/>
            <person name="Sasaki T."/>
            <person name="Okamoto S."/>
            <person name="Skelly N.A."/>
            <person name="Okamura Y."/>
            <person name="Vlamakis H."/>
            <person name="Li Y."/>
            <person name="Tanoue T."/>
            <person name="Takei H."/>
            <person name="Nittono H."/>
            <person name="Narushima S."/>
            <person name="Irie J."/>
            <person name="Itoh H."/>
            <person name="Moriya K."/>
            <person name="Sugiura Y."/>
            <person name="Suematsu M."/>
            <person name="Moritoki N."/>
            <person name="Shibata S."/>
            <person name="Littman R.D."/>
            <person name="Fischbach A.M."/>
            <person name="Uwamino Y."/>
            <person name="Inoue T."/>
            <person name="Honda A."/>
            <person name="Hattori M."/>
            <person name="Murai T."/>
            <person name="Xavier J.R."/>
            <person name="Hirose N."/>
            <person name="Honda K."/>
        </authorList>
    </citation>
    <scope>NUCLEOTIDE SEQUENCE [LARGE SCALE GENOMIC DNA]</scope>
    <source>
        <strain evidence="5 6">CE91-St30</strain>
    </source>
</reference>
<dbReference type="InterPro" id="IPR053135">
    <property type="entry name" value="AKR2_Oxidoreductase"/>
</dbReference>
<accession>A0ABM7WHU9</accession>
<dbReference type="InterPro" id="IPR036812">
    <property type="entry name" value="NAD(P)_OxRdtase_dom_sf"/>
</dbReference>
<feature type="domain" description="4Fe-4S ferredoxin-type" evidence="4">
    <location>
        <begin position="336"/>
        <end position="366"/>
    </location>
</feature>
<evidence type="ECO:0000256" key="3">
    <source>
        <dbReference type="ARBA" id="ARBA00023014"/>
    </source>
</evidence>
<protein>
    <submittedName>
        <fullName evidence="5">Oxidoreductase</fullName>
    </submittedName>
</protein>
<keyword evidence="2" id="KW-0408">Iron</keyword>
<name>A0ABM7WHU9_9ACTN</name>
<dbReference type="InterPro" id="IPR023210">
    <property type="entry name" value="NADP_OxRdtase_dom"/>
</dbReference>
<keyword evidence="6" id="KW-1185">Reference proteome</keyword>
<evidence type="ECO:0000313" key="5">
    <source>
        <dbReference type="EMBL" id="BDE95841.1"/>
    </source>
</evidence>
<keyword evidence="3" id="KW-0411">Iron-sulfur</keyword>
<dbReference type="Pfam" id="PF13187">
    <property type="entry name" value="Fer4_9"/>
    <property type="match status" value="1"/>
</dbReference>
<dbReference type="InterPro" id="IPR017900">
    <property type="entry name" value="4Fe4S_Fe_S_CS"/>
</dbReference>
<dbReference type="InterPro" id="IPR017896">
    <property type="entry name" value="4Fe4S_Fe-S-bd"/>
</dbReference>
<dbReference type="Proteomes" id="UP001320544">
    <property type="component" value="Chromosome"/>
</dbReference>
<keyword evidence="1" id="KW-0479">Metal-binding</keyword>
<dbReference type="Gene3D" id="1.10.1060.10">
    <property type="entry name" value="Alpha-helical ferredoxin"/>
    <property type="match status" value="1"/>
</dbReference>
<evidence type="ECO:0000256" key="1">
    <source>
        <dbReference type="ARBA" id="ARBA00022723"/>
    </source>
</evidence>
<evidence type="ECO:0000259" key="4">
    <source>
        <dbReference type="PROSITE" id="PS51379"/>
    </source>
</evidence>
<organism evidence="5 6">
    <name type="scientific">Raoultibacter timonensis</name>
    <dbReference type="NCBI Taxonomy" id="1907662"/>
    <lineage>
        <taxon>Bacteria</taxon>
        <taxon>Bacillati</taxon>
        <taxon>Actinomycetota</taxon>
        <taxon>Coriobacteriia</taxon>
        <taxon>Eggerthellales</taxon>
        <taxon>Eggerthellaceae</taxon>
        <taxon>Raoultibacter</taxon>
    </lineage>
</organism>
<dbReference type="InterPro" id="IPR009051">
    <property type="entry name" value="Helical_ferredxn"/>
</dbReference>
<proteinExistence type="predicted"/>
<dbReference type="Gene3D" id="3.20.20.100">
    <property type="entry name" value="NADP-dependent oxidoreductase domain"/>
    <property type="match status" value="1"/>
</dbReference>
<dbReference type="RefSeq" id="WP_244412078.1">
    <property type="nucleotide sequence ID" value="NZ_AP025564.1"/>
</dbReference>
<sequence>MTYTGGNIPKLGFGFMRLPVIEGDENATIDIEQVKRMVDVFMGAGFTYFDTARGYHGGKSEAALKRALIERYPRESFQVATKLPAWMAADAEEARSMFETSLVESGAGYFDFYLLHNLGESRSALFEDYGLWDFAREQKDAGLIRNLGFSFHDKADEFERILEAHPDVDFVQLQINYADWDSESIESRKCYEIARSRGLPVVVMEPIKGGSLVKLPESVAAILNEADPSASLASWALRFAASLPGIVTVLSGMSTLDQVKQNVEIMKDFAPLDEGERAAVDRAREALAKLPVIPCTDCRYCLKGCPEGVRIPVALASLNILIAFADEYRAQENYDWNAEGGEASKCIGCGACEDVCPQHIAIIDELKKAAEAFE</sequence>
<dbReference type="PROSITE" id="PS51379">
    <property type="entry name" value="4FE4S_FER_2"/>
    <property type="match status" value="1"/>
</dbReference>
<evidence type="ECO:0000256" key="2">
    <source>
        <dbReference type="ARBA" id="ARBA00023004"/>
    </source>
</evidence>
<dbReference type="PANTHER" id="PTHR43312">
    <property type="entry name" value="D-THREO-ALDOSE 1-DEHYDROGENASE"/>
    <property type="match status" value="1"/>
</dbReference>